<feature type="compositionally biased region" description="Polar residues" evidence="1">
    <location>
        <begin position="52"/>
        <end position="63"/>
    </location>
</feature>
<feature type="region of interest" description="Disordered" evidence="1">
    <location>
        <begin position="1"/>
        <end position="63"/>
    </location>
</feature>
<proteinExistence type="predicted"/>
<gene>
    <name evidence="2" type="ORF">EYF80_049749</name>
</gene>
<feature type="compositionally biased region" description="Acidic residues" evidence="1">
    <location>
        <begin position="29"/>
        <end position="50"/>
    </location>
</feature>
<organism evidence="2 3">
    <name type="scientific">Liparis tanakae</name>
    <name type="common">Tanaka's snailfish</name>
    <dbReference type="NCBI Taxonomy" id="230148"/>
    <lineage>
        <taxon>Eukaryota</taxon>
        <taxon>Metazoa</taxon>
        <taxon>Chordata</taxon>
        <taxon>Craniata</taxon>
        <taxon>Vertebrata</taxon>
        <taxon>Euteleostomi</taxon>
        <taxon>Actinopterygii</taxon>
        <taxon>Neopterygii</taxon>
        <taxon>Teleostei</taxon>
        <taxon>Neoteleostei</taxon>
        <taxon>Acanthomorphata</taxon>
        <taxon>Eupercaria</taxon>
        <taxon>Perciformes</taxon>
        <taxon>Cottioidei</taxon>
        <taxon>Cottales</taxon>
        <taxon>Liparidae</taxon>
        <taxon>Liparis</taxon>
    </lineage>
</organism>
<accession>A0A4Z2FFT3</accession>
<reference evidence="2 3" key="1">
    <citation type="submission" date="2019-03" db="EMBL/GenBank/DDBJ databases">
        <title>First draft genome of Liparis tanakae, snailfish: a comprehensive survey of snailfish specific genes.</title>
        <authorList>
            <person name="Kim W."/>
            <person name="Song I."/>
            <person name="Jeong J.-H."/>
            <person name="Kim D."/>
            <person name="Kim S."/>
            <person name="Ryu S."/>
            <person name="Song J.Y."/>
            <person name="Lee S.K."/>
        </authorList>
    </citation>
    <scope>NUCLEOTIDE SEQUENCE [LARGE SCALE GENOMIC DNA]</scope>
    <source>
        <tissue evidence="2">Muscle</tissue>
    </source>
</reference>
<keyword evidence="3" id="KW-1185">Reference proteome</keyword>
<dbReference type="AlphaFoldDB" id="A0A4Z2FFT3"/>
<evidence type="ECO:0000256" key="1">
    <source>
        <dbReference type="SAM" id="MobiDB-lite"/>
    </source>
</evidence>
<comment type="caution">
    <text evidence="2">The sequence shown here is derived from an EMBL/GenBank/DDBJ whole genome shotgun (WGS) entry which is preliminary data.</text>
</comment>
<sequence length="96" mass="11105">MFQLFKQQQQQQQQQQQPRLKSPVTVCLSEEEEEEEEEEEVEVEEEEEDTGLSGNTINNRTLRSSRYERLTAGATNRKQLQDGGECLFCSPVDLPV</sequence>
<feature type="compositionally biased region" description="Low complexity" evidence="1">
    <location>
        <begin position="7"/>
        <end position="17"/>
    </location>
</feature>
<name>A0A4Z2FFT3_9TELE</name>
<dbReference type="Proteomes" id="UP000314294">
    <property type="component" value="Unassembled WGS sequence"/>
</dbReference>
<protein>
    <submittedName>
        <fullName evidence="2">Uncharacterized protein</fullName>
    </submittedName>
</protein>
<evidence type="ECO:0000313" key="3">
    <source>
        <dbReference type="Proteomes" id="UP000314294"/>
    </source>
</evidence>
<evidence type="ECO:0000313" key="2">
    <source>
        <dbReference type="EMBL" id="TNN40077.1"/>
    </source>
</evidence>
<dbReference type="EMBL" id="SRLO01001220">
    <property type="protein sequence ID" value="TNN40077.1"/>
    <property type="molecule type" value="Genomic_DNA"/>
</dbReference>